<keyword evidence="4 6" id="KW-1133">Transmembrane helix</keyword>
<gene>
    <name evidence="7" type="ORF">BVL52_21360</name>
</gene>
<dbReference type="InterPro" id="IPR005496">
    <property type="entry name" value="Integral_membrane_TerC"/>
</dbReference>
<comment type="similarity">
    <text evidence="2">Belongs to the TerC family.</text>
</comment>
<sequence length="239" mass="25050">MPVPAPLASRSILLATLSDPAFLTGLLQIVIIDILLGGDNAVVIALACRRLPDAQRRKAILGGVAGAVILRILLLFVASYVLGWPLLKVVGGVLLLWIGIKLLMPEEDEANVKAGTTLGQAIWIIMVADVVMSLDNVIAVAGAAQGHLGLAIAGVLISIPIIIFGSQLILKLMERFRWLVVAGAALLGWIAGKLIASDELLQGWLGFADVHWVPYVAGAVGAVFVLAVGQLLARRAVTA</sequence>
<name>A0ABX3IMV2_9PSED</name>
<reference evidence="7 8" key="1">
    <citation type="submission" date="2017-01" db="EMBL/GenBank/DDBJ databases">
        <title>Pseudomonas psychrotolerans genome sequencing and assembly.</title>
        <authorList>
            <person name="Vyas B."/>
            <person name="Mayilraj S."/>
        </authorList>
    </citation>
    <scope>NUCLEOTIDE SEQUENCE [LARGE SCALE GENOMIC DNA]</scope>
    <source>
        <strain evidence="7 8">SDS18</strain>
    </source>
</reference>
<evidence type="ECO:0000313" key="8">
    <source>
        <dbReference type="Proteomes" id="UP000189310"/>
    </source>
</evidence>
<dbReference type="InterPro" id="IPR022301">
    <property type="entry name" value="Integral_membrane_YjbE"/>
</dbReference>
<keyword evidence="8" id="KW-1185">Reference proteome</keyword>
<keyword evidence="3 6" id="KW-0812">Transmembrane</keyword>
<evidence type="ECO:0000313" key="7">
    <source>
        <dbReference type="EMBL" id="ONN69211.1"/>
    </source>
</evidence>
<evidence type="ECO:0000256" key="1">
    <source>
        <dbReference type="ARBA" id="ARBA00004141"/>
    </source>
</evidence>
<dbReference type="Pfam" id="PF03741">
    <property type="entry name" value="TerC"/>
    <property type="match status" value="1"/>
</dbReference>
<feature type="transmembrane region" description="Helical" evidence="6">
    <location>
        <begin position="59"/>
        <end position="80"/>
    </location>
</feature>
<accession>A0ABX3IMV2</accession>
<protein>
    <recommendedName>
        <fullName evidence="9">TerC family protein</fullName>
    </recommendedName>
</protein>
<evidence type="ECO:0008006" key="9">
    <source>
        <dbReference type="Google" id="ProtNLM"/>
    </source>
</evidence>
<comment type="caution">
    <text evidence="7">The sequence shown here is derived from an EMBL/GenBank/DDBJ whole genome shotgun (WGS) entry which is preliminary data.</text>
</comment>
<feature type="transmembrane region" description="Helical" evidence="6">
    <location>
        <begin position="146"/>
        <end position="164"/>
    </location>
</feature>
<feature type="transmembrane region" description="Helical" evidence="6">
    <location>
        <begin position="86"/>
        <end position="104"/>
    </location>
</feature>
<keyword evidence="5 6" id="KW-0472">Membrane</keyword>
<evidence type="ECO:0000256" key="5">
    <source>
        <dbReference type="ARBA" id="ARBA00023136"/>
    </source>
</evidence>
<feature type="transmembrane region" description="Helical" evidence="6">
    <location>
        <begin position="176"/>
        <end position="192"/>
    </location>
</feature>
<proteinExistence type="inferred from homology"/>
<dbReference type="Proteomes" id="UP000189310">
    <property type="component" value="Unassembled WGS sequence"/>
</dbReference>
<evidence type="ECO:0000256" key="6">
    <source>
        <dbReference type="SAM" id="Phobius"/>
    </source>
</evidence>
<feature type="transmembrane region" description="Helical" evidence="6">
    <location>
        <begin position="116"/>
        <end position="134"/>
    </location>
</feature>
<evidence type="ECO:0000256" key="4">
    <source>
        <dbReference type="ARBA" id="ARBA00022989"/>
    </source>
</evidence>
<evidence type="ECO:0000256" key="2">
    <source>
        <dbReference type="ARBA" id="ARBA00007511"/>
    </source>
</evidence>
<dbReference type="EMBL" id="MTLN01000009">
    <property type="protein sequence ID" value="ONN69211.1"/>
    <property type="molecule type" value="Genomic_DNA"/>
</dbReference>
<dbReference type="PANTHER" id="PTHR30238:SF4">
    <property type="entry name" value="SLL1022 PROTEIN"/>
    <property type="match status" value="1"/>
</dbReference>
<comment type="subcellular location">
    <subcellularLocation>
        <location evidence="1">Membrane</location>
        <topology evidence="1">Multi-pass membrane protein</topology>
    </subcellularLocation>
</comment>
<feature type="transmembrane region" description="Helical" evidence="6">
    <location>
        <begin position="212"/>
        <end position="233"/>
    </location>
</feature>
<feature type="transmembrane region" description="Helical" evidence="6">
    <location>
        <begin position="20"/>
        <end position="47"/>
    </location>
</feature>
<dbReference type="NCBIfam" id="TIGR03717">
    <property type="entry name" value="R_switched_YjbE"/>
    <property type="match status" value="1"/>
</dbReference>
<organism evidence="7 8">
    <name type="scientific">Pseudomonas oryzihabitans</name>
    <dbReference type="NCBI Taxonomy" id="47885"/>
    <lineage>
        <taxon>Bacteria</taxon>
        <taxon>Pseudomonadati</taxon>
        <taxon>Pseudomonadota</taxon>
        <taxon>Gammaproteobacteria</taxon>
        <taxon>Pseudomonadales</taxon>
        <taxon>Pseudomonadaceae</taxon>
        <taxon>Pseudomonas</taxon>
    </lineage>
</organism>
<dbReference type="PANTHER" id="PTHR30238">
    <property type="entry name" value="MEMBRANE BOUND PREDICTED REDOX MODULATOR"/>
    <property type="match status" value="1"/>
</dbReference>
<evidence type="ECO:0000256" key="3">
    <source>
        <dbReference type="ARBA" id="ARBA00022692"/>
    </source>
</evidence>